<evidence type="ECO:0000256" key="1">
    <source>
        <dbReference type="ARBA" id="ARBA00022490"/>
    </source>
</evidence>
<feature type="binding site" evidence="9">
    <location>
        <position position="114"/>
    </location>
    <ligand>
        <name>Mg(2+)</name>
        <dbReference type="ChEBI" id="CHEBI:18420"/>
    </ligand>
</feature>
<dbReference type="HAMAP" id="MF_00336">
    <property type="entry name" value="BioD"/>
    <property type="match status" value="1"/>
</dbReference>
<feature type="binding site" evidence="9">
    <location>
        <begin position="174"/>
        <end position="175"/>
    </location>
    <ligand>
        <name>ATP</name>
        <dbReference type="ChEBI" id="CHEBI:30616"/>
    </ligand>
</feature>
<name>A0A5D4U4I1_9BACI</name>
<dbReference type="Proteomes" id="UP000324269">
    <property type="component" value="Unassembled WGS sequence"/>
</dbReference>
<evidence type="ECO:0000256" key="4">
    <source>
        <dbReference type="ARBA" id="ARBA00022741"/>
    </source>
</evidence>
<evidence type="ECO:0000313" key="11">
    <source>
        <dbReference type="Proteomes" id="UP000324269"/>
    </source>
</evidence>
<dbReference type="SUPFAM" id="SSF52540">
    <property type="entry name" value="P-loop containing nucleoside triphosphate hydrolases"/>
    <property type="match status" value="1"/>
</dbReference>
<evidence type="ECO:0000313" key="10">
    <source>
        <dbReference type="EMBL" id="TYS88735.1"/>
    </source>
</evidence>
<keyword evidence="4 9" id="KW-0547">Nucleotide-binding</keyword>
<dbReference type="EMBL" id="VTEZ01000001">
    <property type="protein sequence ID" value="TYS88735.1"/>
    <property type="molecule type" value="Genomic_DNA"/>
</dbReference>
<keyword evidence="6 9" id="KW-0067">ATP-binding</keyword>
<keyword evidence="7 9" id="KW-0460">Magnesium</keyword>
<evidence type="ECO:0000256" key="3">
    <source>
        <dbReference type="ARBA" id="ARBA00022723"/>
    </source>
</evidence>
<dbReference type="OrthoDB" id="9802097at2"/>
<feature type="binding site" evidence="9">
    <location>
        <position position="16"/>
    </location>
    <ligand>
        <name>Mg(2+)</name>
        <dbReference type="ChEBI" id="CHEBI:18420"/>
    </ligand>
</feature>
<feature type="binding site" evidence="9">
    <location>
        <begin position="205"/>
        <end position="207"/>
    </location>
    <ligand>
        <name>ATP</name>
        <dbReference type="ChEBI" id="CHEBI:30616"/>
    </ligand>
</feature>
<evidence type="ECO:0000256" key="8">
    <source>
        <dbReference type="ARBA" id="ARBA00047386"/>
    </source>
</evidence>
<keyword evidence="3 9" id="KW-0479">Metal-binding</keyword>
<dbReference type="PANTHER" id="PTHR43210">
    <property type="entry name" value="DETHIOBIOTIN SYNTHETASE"/>
    <property type="match status" value="1"/>
</dbReference>
<dbReference type="RefSeq" id="WP_148968218.1">
    <property type="nucleotide sequence ID" value="NZ_CANLNA010000001.1"/>
</dbReference>
<comment type="catalytic activity">
    <reaction evidence="8">
        <text>(7R,8S)-8-amino-7-(carboxyamino)nonanoate + ATP = (4R,5S)-dethiobiotin + ADP + phosphate + H(+)</text>
        <dbReference type="Rhea" id="RHEA:63684"/>
        <dbReference type="ChEBI" id="CHEBI:15378"/>
        <dbReference type="ChEBI" id="CHEBI:30616"/>
        <dbReference type="ChEBI" id="CHEBI:43474"/>
        <dbReference type="ChEBI" id="CHEBI:149470"/>
        <dbReference type="ChEBI" id="CHEBI:149473"/>
        <dbReference type="ChEBI" id="CHEBI:456216"/>
    </reaction>
</comment>
<comment type="similarity">
    <text evidence="9">Belongs to the dethiobiotin synthetase family.</text>
</comment>
<comment type="subunit">
    <text evidence="9">Homodimer.</text>
</comment>
<dbReference type="CDD" id="cd03109">
    <property type="entry name" value="DTBS"/>
    <property type="match status" value="1"/>
</dbReference>
<protein>
    <recommendedName>
        <fullName evidence="9">ATP-dependent dethiobiotin synthetase BioD</fullName>
        <ecNumber evidence="9">6.3.3.3</ecNumber>
    </recommendedName>
    <alternativeName>
        <fullName evidence="9">DTB synthetase</fullName>
        <shortName evidence="9">DTBS</shortName>
    </alternativeName>
    <alternativeName>
        <fullName evidence="9">Dethiobiotin synthase</fullName>
    </alternativeName>
</protein>
<dbReference type="AlphaFoldDB" id="A0A5D4U4I1"/>
<comment type="pathway">
    <text evidence="9">Cofactor biosynthesis; biotin biosynthesis; biotin from 7,8-diaminononanoate: step 1/2.</text>
</comment>
<evidence type="ECO:0000256" key="7">
    <source>
        <dbReference type="ARBA" id="ARBA00022842"/>
    </source>
</evidence>
<keyword evidence="5 9" id="KW-0093">Biotin biosynthesis</keyword>
<dbReference type="Gene3D" id="3.40.50.300">
    <property type="entry name" value="P-loop containing nucleotide triphosphate hydrolases"/>
    <property type="match status" value="1"/>
</dbReference>
<feature type="binding site" evidence="9">
    <location>
        <position position="54"/>
    </location>
    <ligand>
        <name>ATP</name>
        <dbReference type="ChEBI" id="CHEBI:30616"/>
    </ligand>
</feature>
<reference evidence="10 11" key="1">
    <citation type="submission" date="2019-08" db="EMBL/GenBank/DDBJ databases">
        <title>Bacillus genomes from the desert of Cuatro Cienegas, Coahuila.</title>
        <authorList>
            <person name="Olmedo-Alvarez G."/>
        </authorList>
    </citation>
    <scope>NUCLEOTIDE SEQUENCE [LARGE SCALE GENOMIC DNA]</scope>
    <source>
        <strain evidence="10 11">CH87b_3T</strain>
    </source>
</reference>
<evidence type="ECO:0000256" key="6">
    <source>
        <dbReference type="ARBA" id="ARBA00022840"/>
    </source>
</evidence>
<comment type="cofactor">
    <cofactor evidence="9">
        <name>Mg(2+)</name>
        <dbReference type="ChEBI" id="CHEBI:18420"/>
    </cofactor>
</comment>
<dbReference type="PANTHER" id="PTHR43210:SF2">
    <property type="entry name" value="ATP-DEPENDENT DETHIOBIOTIN SYNTHETASE BIOD 2"/>
    <property type="match status" value="1"/>
</dbReference>
<dbReference type="GO" id="GO:0004141">
    <property type="term" value="F:dethiobiotin synthase activity"/>
    <property type="evidence" value="ECO:0007669"/>
    <property type="project" value="UniProtKB-UniRule"/>
</dbReference>
<comment type="caution">
    <text evidence="10">The sequence shown here is derived from an EMBL/GenBank/DDBJ whole genome shotgun (WGS) entry which is preliminary data.</text>
</comment>
<proteinExistence type="inferred from homology"/>
<gene>
    <name evidence="9 10" type="primary">bioD</name>
    <name evidence="10" type="ORF">FZC85_04835</name>
</gene>
<dbReference type="InterPro" id="IPR027417">
    <property type="entry name" value="P-loop_NTPase"/>
</dbReference>
<keyword evidence="2 9" id="KW-0436">Ligase</keyword>
<keyword evidence="1 9" id="KW-0963">Cytoplasm</keyword>
<comment type="subcellular location">
    <subcellularLocation>
        <location evidence="9">Cytoplasm</location>
    </subcellularLocation>
</comment>
<feature type="binding site" evidence="9">
    <location>
        <position position="54"/>
    </location>
    <ligand>
        <name>Mg(2+)</name>
        <dbReference type="ChEBI" id="CHEBI:18420"/>
    </ligand>
</feature>
<feature type="active site" evidence="9">
    <location>
        <position position="37"/>
    </location>
</feature>
<feature type="binding site" evidence="9">
    <location>
        <position position="41"/>
    </location>
    <ligand>
        <name>substrate</name>
    </ligand>
</feature>
<feature type="binding site" evidence="9">
    <location>
        <begin position="12"/>
        <end position="17"/>
    </location>
    <ligand>
        <name>ATP</name>
        <dbReference type="ChEBI" id="CHEBI:30616"/>
    </ligand>
</feature>
<organism evidence="10 11">
    <name type="scientific">Rossellomorea aquimaris</name>
    <dbReference type="NCBI Taxonomy" id="189382"/>
    <lineage>
        <taxon>Bacteria</taxon>
        <taxon>Bacillati</taxon>
        <taxon>Bacillota</taxon>
        <taxon>Bacilli</taxon>
        <taxon>Bacillales</taxon>
        <taxon>Bacillaceae</taxon>
        <taxon>Rossellomorea</taxon>
    </lineage>
</organism>
<dbReference type="EC" id="6.3.3.3" evidence="9"/>
<evidence type="ECO:0000256" key="5">
    <source>
        <dbReference type="ARBA" id="ARBA00022756"/>
    </source>
</evidence>
<dbReference type="InterPro" id="IPR004472">
    <property type="entry name" value="DTB_synth_BioD"/>
</dbReference>
<dbReference type="GO" id="GO:0009102">
    <property type="term" value="P:biotin biosynthetic process"/>
    <property type="evidence" value="ECO:0007669"/>
    <property type="project" value="UniProtKB-UniRule"/>
</dbReference>
<dbReference type="GO" id="GO:0000287">
    <property type="term" value="F:magnesium ion binding"/>
    <property type="evidence" value="ECO:0007669"/>
    <property type="project" value="UniProtKB-UniRule"/>
</dbReference>
<dbReference type="Pfam" id="PF13500">
    <property type="entry name" value="AAA_26"/>
    <property type="match status" value="1"/>
</dbReference>
<comment type="function">
    <text evidence="9">Catalyzes a mechanistically unusual reaction, the ATP-dependent insertion of CO2 between the N7 and N8 nitrogen atoms of 7,8-diaminopelargonic acid (DAPA, also called 7,8-diammoniononanoate) to form a ureido ring.</text>
</comment>
<dbReference type="PIRSF" id="PIRSF006755">
    <property type="entry name" value="DTB_synth"/>
    <property type="match status" value="1"/>
</dbReference>
<dbReference type="GO" id="GO:0005524">
    <property type="term" value="F:ATP binding"/>
    <property type="evidence" value="ECO:0007669"/>
    <property type="project" value="UniProtKB-UniRule"/>
</dbReference>
<comment type="caution">
    <text evidence="9">Lacks conserved residue(s) required for the propagation of feature annotation.</text>
</comment>
<dbReference type="UniPathway" id="UPA00078">
    <property type="reaction ID" value="UER00161"/>
</dbReference>
<evidence type="ECO:0000256" key="9">
    <source>
        <dbReference type="HAMAP-Rule" id="MF_00336"/>
    </source>
</evidence>
<sequence>MKGFFITGTDTDIGKTITTGLLTKYFLEKGIDAFPYKPVQSGAVLKKDRLVAPDTEFYEEVTNRSFGKDANTYLLKTPSSPHLAAALDGVSIELKPILEQVEKLQGIHELLLIEGAGGLIVPLNEEATILDLIERVSLPVILVARAGLGTINHTVLSVMALKQWSIEIAGIILNQTSRDEMPEIERDNKRMIETLTGEKVIGVLPNISQNSFATVDVGELFKNWKLEESEEDIQSESTTAY</sequence>
<dbReference type="GO" id="GO:0005829">
    <property type="term" value="C:cytosol"/>
    <property type="evidence" value="ECO:0007669"/>
    <property type="project" value="TreeGrafter"/>
</dbReference>
<dbReference type="NCBIfam" id="TIGR00347">
    <property type="entry name" value="bioD"/>
    <property type="match status" value="1"/>
</dbReference>
<feature type="binding site" evidence="9">
    <location>
        <begin position="114"/>
        <end position="117"/>
    </location>
    <ligand>
        <name>ATP</name>
        <dbReference type="ChEBI" id="CHEBI:30616"/>
    </ligand>
</feature>
<comment type="catalytic activity">
    <reaction evidence="9">
        <text>(7R,8S)-7,8-diammoniononanoate + CO2 + ATP = (4R,5S)-dethiobiotin + ADP + phosphate + 3 H(+)</text>
        <dbReference type="Rhea" id="RHEA:15805"/>
        <dbReference type="ChEBI" id="CHEBI:15378"/>
        <dbReference type="ChEBI" id="CHEBI:16526"/>
        <dbReference type="ChEBI" id="CHEBI:30616"/>
        <dbReference type="ChEBI" id="CHEBI:43474"/>
        <dbReference type="ChEBI" id="CHEBI:149469"/>
        <dbReference type="ChEBI" id="CHEBI:149473"/>
        <dbReference type="ChEBI" id="CHEBI:456216"/>
        <dbReference type="EC" id="6.3.3.3"/>
    </reaction>
</comment>
<accession>A0A5D4U4I1</accession>
<evidence type="ECO:0000256" key="2">
    <source>
        <dbReference type="ARBA" id="ARBA00022598"/>
    </source>
</evidence>